<protein>
    <recommendedName>
        <fullName evidence="2">Fe/B12 periplasmic-binding domain-containing protein</fullName>
    </recommendedName>
</protein>
<sequence>MSVFNKITFTCLISVLLILTVACGSAKIPATATNESEKQDNPSTEASKPKRIVITYFPYAEHLFAIGEQDAVAGVVGLSSL</sequence>
<evidence type="ECO:0000313" key="4">
    <source>
        <dbReference type="Proteomes" id="UP000005876"/>
    </source>
</evidence>
<organism evidence="3 4">
    <name type="scientific">Paenibacillus terrae (strain HPL-003)</name>
    <dbReference type="NCBI Taxonomy" id="985665"/>
    <lineage>
        <taxon>Bacteria</taxon>
        <taxon>Bacillati</taxon>
        <taxon>Bacillota</taxon>
        <taxon>Bacilli</taxon>
        <taxon>Bacillales</taxon>
        <taxon>Paenibacillaceae</taxon>
        <taxon>Paenibacillus</taxon>
    </lineage>
</organism>
<dbReference type="OrthoDB" id="9793175at2"/>
<dbReference type="Proteomes" id="UP000005876">
    <property type="component" value="Chromosome"/>
</dbReference>
<evidence type="ECO:0000313" key="3">
    <source>
        <dbReference type="EMBL" id="AET58001.1"/>
    </source>
</evidence>
<dbReference type="PROSITE" id="PS51257">
    <property type="entry name" value="PROKAR_LIPOPROTEIN"/>
    <property type="match status" value="1"/>
</dbReference>
<gene>
    <name evidence="3" type="ordered locus">HPL003_06190</name>
</gene>
<feature type="chain" id="PRO_5039218814" description="Fe/B12 periplasmic-binding domain-containing protein" evidence="1">
    <location>
        <begin position="27"/>
        <end position="81"/>
    </location>
</feature>
<evidence type="ECO:0000256" key="1">
    <source>
        <dbReference type="SAM" id="SignalP"/>
    </source>
</evidence>
<evidence type="ECO:0000259" key="2">
    <source>
        <dbReference type="PROSITE" id="PS50983"/>
    </source>
</evidence>
<dbReference type="STRING" id="985665.HPL003_06190"/>
<keyword evidence="1" id="KW-0732">Signal</keyword>
<accession>G7W1J7</accession>
<feature type="signal peptide" evidence="1">
    <location>
        <begin position="1"/>
        <end position="26"/>
    </location>
</feature>
<name>G7W1J7_PAETH</name>
<dbReference type="RefSeq" id="WP_014278752.1">
    <property type="nucleotide sequence ID" value="NC_016641.1"/>
</dbReference>
<reference evidence="4" key="1">
    <citation type="submission" date="2011-11" db="EMBL/GenBank/DDBJ databases">
        <title>Complete sequence of Paenibacillus terrae HPL-003.</title>
        <authorList>
            <person name="Shin S.H."/>
            <person name="Kim S."/>
            <person name="Kim J.Y."/>
        </authorList>
    </citation>
    <scope>NUCLEOTIDE SEQUENCE [LARGE SCALE GENOMIC DNA]</scope>
    <source>
        <strain evidence="4">HPL-003</strain>
    </source>
</reference>
<dbReference type="InterPro" id="IPR002491">
    <property type="entry name" value="ABC_transptr_periplasmic_BD"/>
</dbReference>
<dbReference type="EMBL" id="CP003107">
    <property type="protein sequence ID" value="AET58001.1"/>
    <property type="molecule type" value="Genomic_DNA"/>
</dbReference>
<dbReference type="PROSITE" id="PS50983">
    <property type="entry name" value="FE_B12_PBP"/>
    <property type="match status" value="1"/>
</dbReference>
<dbReference type="AlphaFoldDB" id="G7W1J7"/>
<proteinExistence type="predicted"/>
<dbReference type="KEGG" id="pta:HPL003_06190"/>
<reference key="2">
    <citation type="submission" date="2011-11" db="EMBL/GenBank/DDBJ databases">
        <authorList>
            <person name="Shin S.H."/>
            <person name="Kim S."/>
            <person name="Kim J.Y."/>
        </authorList>
    </citation>
    <scope>NUCLEOTIDE SEQUENCE</scope>
    <source>
        <strain>HPL-003</strain>
    </source>
</reference>
<feature type="domain" description="Fe/B12 periplasmic-binding" evidence="2">
    <location>
        <begin position="51"/>
        <end position="81"/>
    </location>
</feature>
<dbReference type="SUPFAM" id="SSF53807">
    <property type="entry name" value="Helical backbone' metal receptor"/>
    <property type="match status" value="1"/>
</dbReference>
<dbReference type="HOGENOM" id="CLU_2570631_0_0_9"/>
<reference evidence="3 4" key="3">
    <citation type="journal article" date="2012" name="J. Bacteriol.">
        <title>Genome Sequence of Paenibacillus terrae HPL-003, a Xylanase-Producing Bacterium Isolated from Soil Found in Forest Residue.</title>
        <authorList>
            <person name="Shin S.H."/>
            <person name="Kim S."/>
            <person name="Kim J.Y."/>
            <person name="Song H.Y."/>
            <person name="Cho S.J."/>
            <person name="Kim D.R."/>
            <person name="Lee K.I."/>
            <person name="Lim H.K."/>
            <person name="Park N.J."/>
            <person name="Hwang I.T."/>
            <person name="Yang K.S."/>
        </authorList>
    </citation>
    <scope>NUCLEOTIDE SEQUENCE [LARGE SCALE GENOMIC DNA]</scope>
    <source>
        <strain evidence="3 4">HPL-003</strain>
    </source>
</reference>